<evidence type="ECO:0000256" key="3">
    <source>
        <dbReference type="ARBA" id="ARBA00022448"/>
    </source>
</evidence>
<dbReference type="AlphaFoldDB" id="A0A0C9LZ30"/>
<dbReference type="GO" id="GO:0005789">
    <property type="term" value="C:endoplasmic reticulum membrane"/>
    <property type="evidence" value="ECO:0007669"/>
    <property type="project" value="UniProtKB-SubCell"/>
</dbReference>
<dbReference type="GO" id="GO:0005484">
    <property type="term" value="F:SNAP receptor activity"/>
    <property type="evidence" value="ECO:0007669"/>
    <property type="project" value="InterPro"/>
</dbReference>
<gene>
    <name evidence="14" type="ORF">MAM1_0732c11163</name>
</gene>
<feature type="compositionally biased region" description="Basic and acidic residues" evidence="12">
    <location>
        <begin position="86"/>
        <end position="104"/>
    </location>
</feature>
<sequence>MNSLYNNALKQSHALQKDLDKFQSGQDASAGLQGQISASFNALQRSIDDYDNLAKRELIPVKKETALARVAKFRQDLQEMKVRFEATKKQQETQKLEQSRDSLLRRPNRGANAPEHPYQPLSRDEFALREQSFARNTDSQLDDFIGQAQNLLENLTDQHSILKKTQKKILDTANHLGLSQNVIRYIERRSAQDKWIFYGGMIITVLCLWAIVHFIG</sequence>
<evidence type="ECO:0000256" key="10">
    <source>
        <dbReference type="ARBA" id="ARBA00040957"/>
    </source>
</evidence>
<protein>
    <recommendedName>
        <fullName evidence="10 11">Protein transport protein BOS1</fullName>
    </recommendedName>
</protein>
<proteinExistence type="inferred from homology"/>
<evidence type="ECO:0000256" key="6">
    <source>
        <dbReference type="ARBA" id="ARBA00022989"/>
    </source>
</evidence>
<dbReference type="GO" id="GO:0031902">
    <property type="term" value="C:late endosome membrane"/>
    <property type="evidence" value="ECO:0007669"/>
    <property type="project" value="TreeGrafter"/>
</dbReference>
<evidence type="ECO:0000313" key="15">
    <source>
        <dbReference type="Proteomes" id="UP000053815"/>
    </source>
</evidence>
<evidence type="ECO:0000256" key="12">
    <source>
        <dbReference type="SAM" id="MobiDB-lite"/>
    </source>
</evidence>
<keyword evidence="4 13" id="KW-0812">Transmembrane</keyword>
<dbReference type="GO" id="GO:0031201">
    <property type="term" value="C:SNARE complex"/>
    <property type="evidence" value="ECO:0007669"/>
    <property type="project" value="TreeGrafter"/>
</dbReference>
<dbReference type="PANTHER" id="PTHR21230:SF1">
    <property type="entry name" value="GOLGI SNAP RECEPTOR COMPLEX MEMBER 2"/>
    <property type="match status" value="1"/>
</dbReference>
<evidence type="ECO:0000256" key="5">
    <source>
        <dbReference type="ARBA" id="ARBA00022927"/>
    </source>
</evidence>
<dbReference type="GO" id="GO:0000149">
    <property type="term" value="F:SNARE binding"/>
    <property type="evidence" value="ECO:0007669"/>
    <property type="project" value="TreeGrafter"/>
</dbReference>
<keyword evidence="5 11" id="KW-0653">Protein transport</keyword>
<name>A0A0C9LZ30_9FUNG</name>
<comment type="similarity">
    <text evidence="9 11">Belongs to the BOS1 family.</text>
</comment>
<dbReference type="GO" id="GO:0000139">
    <property type="term" value="C:Golgi membrane"/>
    <property type="evidence" value="ECO:0007669"/>
    <property type="project" value="UniProtKB-SubCell"/>
</dbReference>
<dbReference type="Proteomes" id="UP000053815">
    <property type="component" value="Unassembled WGS sequence"/>
</dbReference>
<dbReference type="Pfam" id="PF12352">
    <property type="entry name" value="V-SNARE_C"/>
    <property type="match status" value="1"/>
</dbReference>
<feature type="region of interest" description="Disordered" evidence="12">
    <location>
        <begin position="86"/>
        <end position="119"/>
    </location>
</feature>
<evidence type="ECO:0000256" key="1">
    <source>
        <dbReference type="ARBA" id="ARBA00004163"/>
    </source>
</evidence>
<keyword evidence="15" id="KW-1185">Reference proteome</keyword>
<evidence type="ECO:0000256" key="4">
    <source>
        <dbReference type="ARBA" id="ARBA00022692"/>
    </source>
</evidence>
<keyword evidence="8 11" id="KW-0472">Membrane</keyword>
<comment type="subcellular location">
    <subcellularLocation>
        <location evidence="1">Endoplasmic reticulum membrane</location>
        <topology evidence="1">Single-pass type IV membrane protein</topology>
    </subcellularLocation>
    <subcellularLocation>
        <location evidence="2">Golgi apparatus membrane</location>
        <topology evidence="2">Single-pass type IV membrane protein</topology>
    </subcellularLocation>
</comment>
<dbReference type="STRING" id="91626.A0A0C9LZ30"/>
<dbReference type="EMBL" id="DF837021">
    <property type="protein sequence ID" value="GAN11590.1"/>
    <property type="molecule type" value="Genomic_DNA"/>
</dbReference>
<feature type="transmembrane region" description="Helical" evidence="13">
    <location>
        <begin position="195"/>
        <end position="215"/>
    </location>
</feature>
<dbReference type="PANTHER" id="PTHR21230">
    <property type="entry name" value="VESICLE TRANSPORT V-SNARE PROTEIN VTI1-RELATED"/>
    <property type="match status" value="1"/>
</dbReference>
<dbReference type="GO" id="GO:0006888">
    <property type="term" value="P:endoplasmic reticulum to Golgi vesicle-mediated transport"/>
    <property type="evidence" value="ECO:0007669"/>
    <property type="project" value="TreeGrafter"/>
</dbReference>
<keyword evidence="7" id="KW-0333">Golgi apparatus</keyword>
<evidence type="ECO:0000256" key="8">
    <source>
        <dbReference type="ARBA" id="ARBA00023136"/>
    </source>
</evidence>
<evidence type="ECO:0000313" key="14">
    <source>
        <dbReference type="EMBL" id="GAN11590.1"/>
    </source>
</evidence>
<dbReference type="GO" id="GO:0015031">
    <property type="term" value="P:protein transport"/>
    <property type="evidence" value="ECO:0007669"/>
    <property type="project" value="UniProtKB-KW"/>
</dbReference>
<dbReference type="GO" id="GO:0012507">
    <property type="term" value="C:ER to Golgi transport vesicle membrane"/>
    <property type="evidence" value="ECO:0007669"/>
    <property type="project" value="TreeGrafter"/>
</dbReference>
<dbReference type="GO" id="GO:0006906">
    <property type="term" value="P:vesicle fusion"/>
    <property type="evidence" value="ECO:0007669"/>
    <property type="project" value="TreeGrafter"/>
</dbReference>
<dbReference type="InterPro" id="IPR027027">
    <property type="entry name" value="GOSR2/Membrin/Bos1"/>
</dbReference>
<keyword evidence="6 13" id="KW-1133">Transmembrane helix</keyword>
<evidence type="ECO:0000256" key="13">
    <source>
        <dbReference type="SAM" id="Phobius"/>
    </source>
</evidence>
<organism evidence="14">
    <name type="scientific">Mucor ambiguus</name>
    <dbReference type="NCBI Taxonomy" id="91626"/>
    <lineage>
        <taxon>Eukaryota</taxon>
        <taxon>Fungi</taxon>
        <taxon>Fungi incertae sedis</taxon>
        <taxon>Mucoromycota</taxon>
        <taxon>Mucoromycotina</taxon>
        <taxon>Mucoromycetes</taxon>
        <taxon>Mucorales</taxon>
        <taxon>Mucorineae</taxon>
        <taxon>Mucoraceae</taxon>
        <taxon>Mucor</taxon>
    </lineage>
</organism>
<dbReference type="PIRSF" id="PIRSF028865">
    <property type="entry name" value="Membrin-2"/>
    <property type="match status" value="1"/>
</dbReference>
<evidence type="ECO:0000256" key="2">
    <source>
        <dbReference type="ARBA" id="ARBA00004409"/>
    </source>
</evidence>
<evidence type="ECO:0000256" key="11">
    <source>
        <dbReference type="PIRNR" id="PIRNR028865"/>
    </source>
</evidence>
<keyword evidence="3 11" id="KW-0813">Transport</keyword>
<dbReference type="OrthoDB" id="158360at2759"/>
<evidence type="ECO:0000256" key="7">
    <source>
        <dbReference type="ARBA" id="ARBA00023034"/>
    </source>
</evidence>
<comment type="function">
    <text evidence="11">SNARE required for protein transport between the ER and the Golgi complex.</text>
</comment>
<dbReference type="CDD" id="cd15863">
    <property type="entry name" value="SNARE_GS27"/>
    <property type="match status" value="1"/>
</dbReference>
<accession>A0A0C9LZ30</accession>
<evidence type="ECO:0000256" key="9">
    <source>
        <dbReference type="ARBA" id="ARBA00037983"/>
    </source>
</evidence>
<reference evidence="14" key="1">
    <citation type="submission" date="2014-09" db="EMBL/GenBank/DDBJ databases">
        <title>Draft genome sequence of an oleaginous Mucoromycotina fungus Mucor ambiguus NBRC6742.</title>
        <authorList>
            <person name="Takeda I."/>
            <person name="Yamane N."/>
            <person name="Morita T."/>
            <person name="Tamano K."/>
            <person name="Machida M."/>
            <person name="Baker S."/>
            <person name="Koike H."/>
        </authorList>
    </citation>
    <scope>NUCLEOTIDE SEQUENCE</scope>
    <source>
        <strain evidence="14">NBRC 6742</strain>
    </source>
</reference>